<reference evidence="2 3" key="1">
    <citation type="journal article" date="2018" name="Mol. Biol. Evol.">
        <title>Broad Genomic Sampling Reveals a Smut Pathogenic Ancestry of the Fungal Clade Ustilaginomycotina.</title>
        <authorList>
            <person name="Kijpornyongpan T."/>
            <person name="Mondo S.J."/>
            <person name="Barry K."/>
            <person name="Sandor L."/>
            <person name="Lee J."/>
            <person name="Lipzen A."/>
            <person name="Pangilinan J."/>
            <person name="LaButti K."/>
            <person name="Hainaut M."/>
            <person name="Henrissat B."/>
            <person name="Grigoriev I.V."/>
            <person name="Spatafora J.W."/>
            <person name="Aime M.C."/>
        </authorList>
    </citation>
    <scope>NUCLEOTIDE SEQUENCE [LARGE SCALE GENOMIC DNA]</scope>
    <source>
        <strain evidence="2 3">MCA 4718</strain>
    </source>
</reference>
<evidence type="ECO:0000313" key="3">
    <source>
        <dbReference type="Proteomes" id="UP000245942"/>
    </source>
</evidence>
<feature type="region of interest" description="Disordered" evidence="1">
    <location>
        <begin position="1"/>
        <end position="199"/>
    </location>
</feature>
<evidence type="ECO:0000313" key="2">
    <source>
        <dbReference type="EMBL" id="PWN18203.1"/>
    </source>
</evidence>
<feature type="region of interest" description="Disordered" evidence="1">
    <location>
        <begin position="387"/>
        <end position="479"/>
    </location>
</feature>
<feature type="compositionally biased region" description="Polar residues" evidence="1">
    <location>
        <begin position="243"/>
        <end position="265"/>
    </location>
</feature>
<dbReference type="AlphaFoldDB" id="A0A316U154"/>
<feature type="region of interest" description="Disordered" evidence="1">
    <location>
        <begin position="213"/>
        <end position="357"/>
    </location>
</feature>
<feature type="compositionally biased region" description="Acidic residues" evidence="1">
    <location>
        <begin position="344"/>
        <end position="357"/>
    </location>
</feature>
<sequence>MSVPESVTLPAVESEDELAQYTAESEPEQEADTLEPLITSASSCDKDGFSAISTRQGDMSPDKEKMGVQSHLNLQPRLDAAEGRTTPQKPHHPETERTLHPLLSDESPDRREAAQLSQNQRNITLSSSDPLVQSSEPTTGSLFRGQDDDSEDDEQDSFHPTLQIHDTPGASDSKSISMSSPKEEMSLHTYGPSSFTPKRRLFVNTVSRKYGKIRGVEDDECDDSPEDVRARARLATSPPTPTSPVIGSARTTFGDASQRSSSPSEQVVARRLPVNEDKLPNTGKSEQVRKHYPPGSEFEMTGQRRVGLGDGHASPSASPSRKLCVATRGMDLNEAIEISSTSEADADSTSDSEDCVECDAEGNVLLRTPAVIADEIERRALAGMARVAEAQRTPTKSRSRGKQSPVKFERRSPHSASKSRKLMYNSSQSTSEIKKRYNSSSSDEGMFRDADDADDKSRLAGPSTPSKRRRRPHEGPKRVLPEWQQWEDLLITHEASAGKLGSAGHILVKINEKRETQGLELREAQDVRNRWAKLKATMQVSVHLRQRAAYVNERVGQKYESLKSVLCVWFSASLPCSPFCRVVSSPCTEAPETL</sequence>
<name>A0A316U154_9BASI</name>
<gene>
    <name evidence="2" type="ORF">BCV69DRAFT_78379</name>
</gene>
<dbReference type="Proteomes" id="UP000245942">
    <property type="component" value="Unassembled WGS sequence"/>
</dbReference>
<evidence type="ECO:0000256" key="1">
    <source>
        <dbReference type="SAM" id="MobiDB-lite"/>
    </source>
</evidence>
<keyword evidence="3" id="KW-1185">Reference proteome</keyword>
<dbReference type="RefSeq" id="XP_025345363.1">
    <property type="nucleotide sequence ID" value="XM_025495524.1"/>
</dbReference>
<feature type="compositionally biased region" description="Basic and acidic residues" evidence="1">
    <location>
        <begin position="445"/>
        <end position="458"/>
    </location>
</feature>
<dbReference type="GeneID" id="37017258"/>
<dbReference type="EMBL" id="KZ819337">
    <property type="protein sequence ID" value="PWN18203.1"/>
    <property type="molecule type" value="Genomic_DNA"/>
</dbReference>
<organism evidence="2 3">
    <name type="scientific">Pseudomicrostroma glucosiphilum</name>
    <dbReference type="NCBI Taxonomy" id="1684307"/>
    <lineage>
        <taxon>Eukaryota</taxon>
        <taxon>Fungi</taxon>
        <taxon>Dikarya</taxon>
        <taxon>Basidiomycota</taxon>
        <taxon>Ustilaginomycotina</taxon>
        <taxon>Exobasidiomycetes</taxon>
        <taxon>Microstromatales</taxon>
        <taxon>Microstromatales incertae sedis</taxon>
        <taxon>Pseudomicrostroma</taxon>
    </lineage>
</organism>
<accession>A0A316U154</accession>
<feature type="compositionally biased region" description="Polar residues" evidence="1">
    <location>
        <begin position="115"/>
        <end position="141"/>
    </location>
</feature>
<proteinExistence type="predicted"/>
<protein>
    <submittedName>
        <fullName evidence="2">Uncharacterized protein</fullName>
    </submittedName>
</protein>
<feature type="compositionally biased region" description="Low complexity" evidence="1">
    <location>
        <begin position="171"/>
        <end position="180"/>
    </location>
</feature>